<evidence type="ECO:0000259" key="1">
    <source>
        <dbReference type="PROSITE" id="PS51186"/>
    </source>
</evidence>
<sequence>MITVSHCMSLATTSLQAYYLRRLSKPGLMSPSEEPKLLDSTPTLAVAAAEPLEVTVRTISYQDTCPLRQEVLRPDLDVVYYDGDLDDTSIHFGAFVNNELVGVISMFQEDFSDVKAEQKPACHLPTPRGNTQWRIRGFAVAAKMRSKGLGTKLIAACLRHAQERGGRMLWCVARCTAELVYTRQGFSTTGDSFFIEGVGQVCHMFRTV</sequence>
<dbReference type="PROSITE" id="PS51186">
    <property type="entry name" value="GNAT"/>
    <property type="match status" value="1"/>
</dbReference>
<feature type="domain" description="N-acetyltransferase" evidence="1">
    <location>
        <begin position="54"/>
        <end position="208"/>
    </location>
</feature>
<dbReference type="KEGG" id="goe:114828427"/>
<dbReference type="SUPFAM" id="SSF55729">
    <property type="entry name" value="Acyl-CoA N-acyltransferases (Nat)"/>
    <property type="match status" value="1"/>
</dbReference>
<evidence type="ECO:0000313" key="2">
    <source>
        <dbReference type="Proteomes" id="UP000694867"/>
    </source>
</evidence>
<dbReference type="Pfam" id="PF00583">
    <property type="entry name" value="Acetyltransf_1"/>
    <property type="match status" value="1"/>
</dbReference>
<dbReference type="Proteomes" id="UP000694867">
    <property type="component" value="Unplaced"/>
</dbReference>
<dbReference type="AlphaFoldDB" id="A0AAJ7WIK1"/>
<dbReference type="CDD" id="cd04301">
    <property type="entry name" value="NAT_SF"/>
    <property type="match status" value="1"/>
</dbReference>
<dbReference type="Gene3D" id="3.40.630.30">
    <property type="match status" value="1"/>
</dbReference>
<dbReference type="GO" id="GO:0016747">
    <property type="term" value="F:acyltransferase activity, transferring groups other than amino-acyl groups"/>
    <property type="evidence" value="ECO:0007669"/>
    <property type="project" value="InterPro"/>
</dbReference>
<accession>A0AAJ7WIK1</accession>
<dbReference type="GeneID" id="114828427"/>
<organism evidence="2 3">
    <name type="scientific">Galendromus occidentalis</name>
    <name type="common">western predatory mite</name>
    <dbReference type="NCBI Taxonomy" id="34638"/>
    <lineage>
        <taxon>Eukaryota</taxon>
        <taxon>Metazoa</taxon>
        <taxon>Ecdysozoa</taxon>
        <taxon>Arthropoda</taxon>
        <taxon>Chelicerata</taxon>
        <taxon>Arachnida</taxon>
        <taxon>Acari</taxon>
        <taxon>Parasitiformes</taxon>
        <taxon>Mesostigmata</taxon>
        <taxon>Gamasina</taxon>
        <taxon>Phytoseioidea</taxon>
        <taxon>Phytoseiidae</taxon>
        <taxon>Typhlodrominae</taxon>
        <taxon>Galendromus</taxon>
    </lineage>
</organism>
<gene>
    <name evidence="3" type="primary">LOC114828427</name>
</gene>
<protein>
    <submittedName>
        <fullName evidence="3">Uncharacterized protein LOC114828427</fullName>
    </submittedName>
</protein>
<reference evidence="3" key="1">
    <citation type="submission" date="2025-08" db="UniProtKB">
        <authorList>
            <consortium name="RefSeq"/>
        </authorList>
    </citation>
    <scope>IDENTIFICATION</scope>
</reference>
<name>A0AAJ7WIK1_9ACAR</name>
<dbReference type="InterPro" id="IPR000182">
    <property type="entry name" value="GNAT_dom"/>
</dbReference>
<dbReference type="RefSeq" id="XP_028968401.1">
    <property type="nucleotide sequence ID" value="XM_029112568.1"/>
</dbReference>
<dbReference type="InterPro" id="IPR016181">
    <property type="entry name" value="Acyl_CoA_acyltransferase"/>
</dbReference>
<proteinExistence type="predicted"/>
<evidence type="ECO:0000313" key="3">
    <source>
        <dbReference type="RefSeq" id="XP_028968401.1"/>
    </source>
</evidence>
<keyword evidence="2" id="KW-1185">Reference proteome</keyword>